<dbReference type="EMBL" id="GGEC01031840">
    <property type="protein sequence ID" value="MBX12324.1"/>
    <property type="molecule type" value="Transcribed_RNA"/>
</dbReference>
<evidence type="ECO:0000313" key="1">
    <source>
        <dbReference type="EMBL" id="MBX12324.1"/>
    </source>
</evidence>
<name>A0A2P2L2W0_RHIMU</name>
<proteinExistence type="predicted"/>
<accession>A0A2P2L2W0</accession>
<reference evidence="1" key="1">
    <citation type="submission" date="2018-02" db="EMBL/GenBank/DDBJ databases">
        <title>Rhizophora mucronata_Transcriptome.</title>
        <authorList>
            <person name="Meera S.P."/>
            <person name="Sreeshan A."/>
            <person name="Augustine A."/>
        </authorList>
    </citation>
    <scope>NUCLEOTIDE SEQUENCE</scope>
    <source>
        <tissue evidence="1">Leaf</tissue>
    </source>
</reference>
<dbReference type="AlphaFoldDB" id="A0A2P2L2W0"/>
<protein>
    <submittedName>
        <fullName evidence="1">Uncharacterized protein</fullName>
    </submittedName>
</protein>
<organism evidence="1">
    <name type="scientific">Rhizophora mucronata</name>
    <name type="common">Asiatic mangrove</name>
    <dbReference type="NCBI Taxonomy" id="61149"/>
    <lineage>
        <taxon>Eukaryota</taxon>
        <taxon>Viridiplantae</taxon>
        <taxon>Streptophyta</taxon>
        <taxon>Embryophyta</taxon>
        <taxon>Tracheophyta</taxon>
        <taxon>Spermatophyta</taxon>
        <taxon>Magnoliopsida</taxon>
        <taxon>eudicotyledons</taxon>
        <taxon>Gunneridae</taxon>
        <taxon>Pentapetalae</taxon>
        <taxon>rosids</taxon>
        <taxon>fabids</taxon>
        <taxon>Malpighiales</taxon>
        <taxon>Rhizophoraceae</taxon>
        <taxon>Rhizophora</taxon>
    </lineage>
</organism>
<sequence>MNLMGWSVDCLCRSLADISYNSRIEGQEIEWFTIHDKLPCARLVAQTYRYGKYVQYHNN</sequence>